<dbReference type="Gene3D" id="3.30.70.120">
    <property type="match status" value="1"/>
</dbReference>
<organism evidence="2 3">
    <name type="scientific">Plebeiibacterium sediminum</name>
    <dbReference type="NCBI Taxonomy" id="2992112"/>
    <lineage>
        <taxon>Bacteria</taxon>
        <taxon>Pseudomonadati</taxon>
        <taxon>Bacteroidota</taxon>
        <taxon>Bacteroidia</taxon>
        <taxon>Marinilabiliales</taxon>
        <taxon>Marinilabiliaceae</taxon>
        <taxon>Plebeiibacterium</taxon>
    </lineage>
</organism>
<dbReference type="RefSeq" id="WP_301192038.1">
    <property type="nucleotide sequence ID" value="NZ_JAPDPJ010000054.1"/>
</dbReference>
<dbReference type="Pfam" id="PF02641">
    <property type="entry name" value="DUF190"/>
    <property type="match status" value="1"/>
</dbReference>
<evidence type="ECO:0000313" key="3">
    <source>
        <dbReference type="Proteomes" id="UP001209229"/>
    </source>
</evidence>
<gene>
    <name evidence="2" type="ORF">OM075_18565</name>
</gene>
<comment type="caution">
    <text evidence="2">The sequence shown here is derived from an EMBL/GenBank/DDBJ whole genome shotgun (WGS) entry which is preliminary data.</text>
</comment>
<sequence>MNIEGKGKKLKIIIPEADKVYQRSLYEAIVFAAKKYTLAGTTVTKGFMGYGANGLADSSKAFDISHEPPIIIEIVDKQERIEDFSKVVAGLLEKADGAGIIYIEDVDIVAYRKHEKAKVY</sequence>
<dbReference type="AlphaFoldDB" id="A0AAE3M7B2"/>
<evidence type="ECO:0000256" key="1">
    <source>
        <dbReference type="ARBA" id="ARBA00010554"/>
    </source>
</evidence>
<dbReference type="InterPro" id="IPR011322">
    <property type="entry name" value="N-reg_PII-like_a/b"/>
</dbReference>
<dbReference type="EMBL" id="JAPDPJ010000054">
    <property type="protein sequence ID" value="MCW3788479.1"/>
    <property type="molecule type" value="Genomic_DNA"/>
</dbReference>
<protein>
    <submittedName>
        <fullName evidence="2">DUF190 domain-containing protein</fullName>
    </submittedName>
</protein>
<accession>A0AAE3M7B2</accession>
<dbReference type="PANTHER" id="PTHR35983">
    <property type="entry name" value="UPF0166 PROTEIN TM_0021"/>
    <property type="match status" value="1"/>
</dbReference>
<dbReference type="PANTHER" id="PTHR35983:SF1">
    <property type="entry name" value="UPF0166 PROTEIN TM_0021"/>
    <property type="match status" value="1"/>
</dbReference>
<keyword evidence="3" id="KW-1185">Reference proteome</keyword>
<dbReference type="Proteomes" id="UP001209229">
    <property type="component" value="Unassembled WGS sequence"/>
</dbReference>
<reference evidence="2" key="1">
    <citation type="submission" date="2022-10" db="EMBL/GenBank/DDBJ databases">
        <authorList>
            <person name="Yu W.X."/>
        </authorList>
    </citation>
    <scope>NUCLEOTIDE SEQUENCE</scope>
    <source>
        <strain evidence="2">AAT</strain>
    </source>
</reference>
<proteinExistence type="inferred from homology"/>
<name>A0AAE3M7B2_9BACT</name>
<comment type="similarity">
    <text evidence="1">Belongs to the UPF0166 family.</text>
</comment>
<dbReference type="SUPFAM" id="SSF54913">
    <property type="entry name" value="GlnB-like"/>
    <property type="match status" value="1"/>
</dbReference>
<dbReference type="InterPro" id="IPR003793">
    <property type="entry name" value="UPF0166"/>
</dbReference>
<evidence type="ECO:0000313" key="2">
    <source>
        <dbReference type="EMBL" id="MCW3788479.1"/>
    </source>
</evidence>
<dbReference type="InterPro" id="IPR015867">
    <property type="entry name" value="N-reg_PII/ATP_PRibTrfase_C"/>
</dbReference>